<dbReference type="Proteomes" id="UP000268093">
    <property type="component" value="Unassembled WGS sequence"/>
</dbReference>
<dbReference type="InterPro" id="IPR013875">
    <property type="entry name" value="Pam17"/>
</dbReference>
<dbReference type="GO" id="GO:0030150">
    <property type="term" value="P:protein import into mitochondrial matrix"/>
    <property type="evidence" value="ECO:0007669"/>
    <property type="project" value="UniProtKB-UniRule"/>
</dbReference>
<sequence length="223" mass="24823">MPSATRTALATTSVSLRLLIRPLAAASHFSRSYVTTPAAPGAPGTLPSSSQQHNALDHPQPNLSPAPLDWNEYFRMRKLRRRFERGFQIPTALAGLGSGGAYFTQIEIDPTQTVLGFDPLFMYAIGTLGCGVAGLLAGPVVGNWVFRATHRKLVSQMDKRDKDFYTHIIKNRADARLNSIRNPVPDYYGEKINSVSEYRSWLRKQREHTRKGMFGGRSDEMDA</sequence>
<proteinExistence type="predicted"/>
<dbReference type="PANTHER" id="PTHR28021">
    <property type="entry name" value="PRESEQUENCE TRANSLOCATED-ASSOCIATED MOTOR SUBUNIT PAM17, MITOCHONDRIAL"/>
    <property type="match status" value="1"/>
</dbReference>
<evidence type="ECO:0000313" key="2">
    <source>
        <dbReference type="Proteomes" id="UP000268093"/>
    </source>
</evidence>
<dbReference type="PANTHER" id="PTHR28021:SF1">
    <property type="entry name" value="PRESEQUENCE TRANSLOCATED-ASSOCIATED MOTOR SUBUNIT PAM17, MITOCHONDRIAL"/>
    <property type="match status" value="1"/>
</dbReference>
<dbReference type="OrthoDB" id="5970083at2759"/>
<organism evidence="1 2">
    <name type="scientific">Jimgerdemannia flammicorona</name>
    <dbReference type="NCBI Taxonomy" id="994334"/>
    <lineage>
        <taxon>Eukaryota</taxon>
        <taxon>Fungi</taxon>
        <taxon>Fungi incertae sedis</taxon>
        <taxon>Mucoromycota</taxon>
        <taxon>Mucoromycotina</taxon>
        <taxon>Endogonomycetes</taxon>
        <taxon>Endogonales</taxon>
        <taxon>Endogonaceae</taxon>
        <taxon>Jimgerdemannia</taxon>
    </lineage>
</organism>
<reference evidence="1 2" key="1">
    <citation type="journal article" date="2018" name="New Phytol.">
        <title>Phylogenomics of Endogonaceae and evolution of mycorrhizas within Mucoromycota.</title>
        <authorList>
            <person name="Chang Y."/>
            <person name="Desiro A."/>
            <person name="Na H."/>
            <person name="Sandor L."/>
            <person name="Lipzen A."/>
            <person name="Clum A."/>
            <person name="Barry K."/>
            <person name="Grigoriev I.V."/>
            <person name="Martin F.M."/>
            <person name="Stajich J.E."/>
            <person name="Smith M.E."/>
            <person name="Bonito G."/>
            <person name="Spatafora J.W."/>
        </authorList>
    </citation>
    <scope>NUCLEOTIDE SEQUENCE [LARGE SCALE GENOMIC DNA]</scope>
    <source>
        <strain evidence="1 2">GMNB39</strain>
    </source>
</reference>
<gene>
    <name evidence="1" type="ORF">BC936DRAFT_142687</name>
</gene>
<accession>A0A433A0G5</accession>
<dbReference type="GO" id="GO:0001405">
    <property type="term" value="C:PAM complex, Tim23 associated import motor"/>
    <property type="evidence" value="ECO:0007669"/>
    <property type="project" value="UniProtKB-UniRule"/>
</dbReference>
<protein>
    <submittedName>
        <fullName evidence="1">Pam17-domain-containing protein</fullName>
    </submittedName>
</protein>
<dbReference type="Pfam" id="PF08566">
    <property type="entry name" value="Pam17"/>
    <property type="match status" value="1"/>
</dbReference>
<evidence type="ECO:0000313" key="1">
    <source>
        <dbReference type="EMBL" id="RUO96065.1"/>
    </source>
</evidence>
<comment type="caution">
    <text evidence="1">The sequence shown here is derived from an EMBL/GenBank/DDBJ whole genome shotgun (WGS) entry which is preliminary data.</text>
</comment>
<keyword evidence="2" id="KW-1185">Reference proteome</keyword>
<dbReference type="EMBL" id="RBNI01023616">
    <property type="protein sequence ID" value="RUO96065.1"/>
    <property type="molecule type" value="Genomic_DNA"/>
</dbReference>
<name>A0A433A0G5_9FUNG</name>